<evidence type="ECO:0000313" key="1">
    <source>
        <dbReference type="EMBL" id="PSY43305.1"/>
    </source>
</evidence>
<dbReference type="EMBL" id="PYQT01000006">
    <property type="protein sequence ID" value="PSY43305.1"/>
    <property type="molecule type" value="Genomic_DNA"/>
</dbReference>
<dbReference type="Proteomes" id="UP000292187">
    <property type="component" value="Unassembled WGS sequence"/>
</dbReference>
<evidence type="ECO:0008006" key="5">
    <source>
        <dbReference type="Google" id="ProtNLM"/>
    </source>
</evidence>
<keyword evidence="3" id="KW-1185">Reference proteome</keyword>
<gene>
    <name evidence="1" type="ORF">C7B09_07755</name>
    <name evidence="2" type="ORF">EYS06_06030</name>
</gene>
<evidence type="ECO:0000313" key="4">
    <source>
        <dbReference type="Proteomes" id="UP000292187"/>
    </source>
</evidence>
<evidence type="ECO:0000313" key="2">
    <source>
        <dbReference type="EMBL" id="TBR55274.1"/>
    </source>
</evidence>
<protein>
    <recommendedName>
        <fullName evidence="5">SMI1/KNR4 family protein</fullName>
    </recommendedName>
</protein>
<evidence type="ECO:0000313" key="3">
    <source>
        <dbReference type="Proteomes" id="UP000240382"/>
    </source>
</evidence>
<dbReference type="Proteomes" id="UP000240382">
    <property type="component" value="Unassembled WGS sequence"/>
</dbReference>
<dbReference type="EMBL" id="SIZV01000005">
    <property type="protein sequence ID" value="TBR55274.1"/>
    <property type="molecule type" value="Genomic_DNA"/>
</dbReference>
<organism evidence="2 4">
    <name type="scientific">Escherichia albertii</name>
    <dbReference type="NCBI Taxonomy" id="208962"/>
    <lineage>
        <taxon>Bacteria</taxon>
        <taxon>Pseudomonadati</taxon>
        <taxon>Pseudomonadota</taxon>
        <taxon>Gammaproteobacteria</taxon>
        <taxon>Enterobacterales</taxon>
        <taxon>Enterobacteriaceae</taxon>
        <taxon>Escherichia</taxon>
    </lineage>
</organism>
<comment type="caution">
    <text evidence="2">The sequence shown here is derived from an EMBL/GenBank/DDBJ whole genome shotgun (WGS) entry which is preliminary data.</text>
</comment>
<reference evidence="1 3" key="1">
    <citation type="submission" date="2018-03" db="EMBL/GenBank/DDBJ databases">
        <title>Whole Genome Sequencing of Escherichia coli isolates from wildlife.</title>
        <authorList>
            <person name="Whitehouse C.A."/>
            <person name="Lacher D.W."/>
            <person name="Mammel M.K."/>
            <person name="Barnaba T."/>
            <person name="Lorch J.M."/>
        </authorList>
    </citation>
    <scope>NUCLEOTIDE SEQUENCE [LARGE SCALE GENOMIC DNA]</scope>
    <source>
        <strain evidence="1 3">20507-2</strain>
    </source>
</reference>
<name>A0A7Z7YPG8_ESCAL</name>
<dbReference type="RefSeq" id="WP_000617619.1">
    <property type="nucleotide sequence ID" value="NZ_BBVT01000005.1"/>
</dbReference>
<reference evidence="2 4" key="2">
    <citation type="submission" date="2019-02" db="EMBL/GenBank/DDBJ databases">
        <title>Draft genome sequence of Escherichia albertii strain Mex-12/320a, isolated from an infant with diarrhea, harboring virulence genes associated with diarrheagenic strains of enteropathogenic E. coli.</title>
        <authorList>
            <person name="Maldonado-Puga S."/>
            <person name="Meza-Segura M."/>
            <person name="Zaidi M.B."/>
            <person name="Estrada-Garcia T."/>
        </authorList>
    </citation>
    <scope>NUCLEOTIDE SEQUENCE [LARGE SCALE GENOMIC DNA]</scope>
    <source>
        <strain evidence="2 4">Mex-12/320a</strain>
    </source>
</reference>
<proteinExistence type="predicted"/>
<sequence length="176" mass="20458">MIRERIQQAINERLVSDSPFNVVPESASPAFDGQIPTLKNGVWQKASPMLQARFAHCGRWLSATHGSWLSISDMEMLWQEHIENTFLNEIKMNAEASRDNWDNHVWGLFRSNRLSLFAGSDFSYEMVFLLWLDSSVEPEVWVYDCNGESRYKDFDDYLKAYLCDDVSACSRSWRAE</sequence>
<accession>A0A7Z7YPG8</accession>
<dbReference type="AlphaFoldDB" id="A0A7Z7YPG8"/>